<feature type="non-terminal residue" evidence="1">
    <location>
        <position position="103"/>
    </location>
</feature>
<proteinExistence type="predicted"/>
<evidence type="ECO:0000313" key="2">
    <source>
        <dbReference type="Proteomes" id="UP001597045"/>
    </source>
</evidence>
<name>A0ABW3MBL7_9PSEU</name>
<comment type="caution">
    <text evidence="1">The sequence shown here is derived from an EMBL/GenBank/DDBJ whole genome shotgun (WGS) entry which is preliminary data.</text>
</comment>
<evidence type="ECO:0008006" key="3">
    <source>
        <dbReference type="Google" id="ProtNLM"/>
    </source>
</evidence>
<evidence type="ECO:0000313" key="1">
    <source>
        <dbReference type="EMBL" id="MFD1048006.1"/>
    </source>
</evidence>
<reference evidence="2" key="1">
    <citation type="journal article" date="2019" name="Int. J. Syst. Evol. Microbiol.">
        <title>The Global Catalogue of Microorganisms (GCM) 10K type strain sequencing project: providing services to taxonomists for standard genome sequencing and annotation.</title>
        <authorList>
            <consortium name="The Broad Institute Genomics Platform"/>
            <consortium name="The Broad Institute Genome Sequencing Center for Infectious Disease"/>
            <person name="Wu L."/>
            <person name="Ma J."/>
        </authorList>
    </citation>
    <scope>NUCLEOTIDE SEQUENCE [LARGE SCALE GENOMIC DNA]</scope>
    <source>
        <strain evidence="2">JCM 31486</strain>
    </source>
</reference>
<sequence>MRLSADDAAVLTKVGEHLGHHARADLADRVRLGDVCGKDTERARRKKALTRVSSSRWAGSITRTSEDQFQLALRCLRDERTSLRRTARIIRARLAVPCGRRRG</sequence>
<gene>
    <name evidence="1" type="ORF">ACFQ1S_21930</name>
</gene>
<protein>
    <recommendedName>
        <fullName evidence="3">Transposase</fullName>
    </recommendedName>
</protein>
<dbReference type="Proteomes" id="UP001597045">
    <property type="component" value="Unassembled WGS sequence"/>
</dbReference>
<dbReference type="EMBL" id="JBHTIS010001354">
    <property type="protein sequence ID" value="MFD1048006.1"/>
    <property type="molecule type" value="Genomic_DNA"/>
</dbReference>
<keyword evidence="2" id="KW-1185">Reference proteome</keyword>
<organism evidence="1 2">
    <name type="scientific">Kibdelosporangium lantanae</name>
    <dbReference type="NCBI Taxonomy" id="1497396"/>
    <lineage>
        <taxon>Bacteria</taxon>
        <taxon>Bacillati</taxon>
        <taxon>Actinomycetota</taxon>
        <taxon>Actinomycetes</taxon>
        <taxon>Pseudonocardiales</taxon>
        <taxon>Pseudonocardiaceae</taxon>
        <taxon>Kibdelosporangium</taxon>
    </lineage>
</organism>
<accession>A0ABW3MBL7</accession>